<dbReference type="GO" id="GO:0042834">
    <property type="term" value="F:peptidoglycan binding"/>
    <property type="evidence" value="ECO:0007669"/>
    <property type="project" value="InterPro"/>
</dbReference>
<dbReference type="GO" id="GO:0071555">
    <property type="term" value="P:cell wall organization"/>
    <property type="evidence" value="ECO:0007669"/>
    <property type="project" value="UniProtKB-UniRule"/>
</dbReference>
<dbReference type="CDD" id="cd16913">
    <property type="entry name" value="YkuD_like"/>
    <property type="match status" value="1"/>
</dbReference>
<feature type="domain" description="SPOR" evidence="10">
    <location>
        <begin position="387"/>
        <end position="464"/>
    </location>
</feature>
<dbReference type="Gene3D" id="3.30.70.1070">
    <property type="entry name" value="Sporulation related repeat"/>
    <property type="match status" value="1"/>
</dbReference>
<name>A0A2S6HKJ0_9GAMM</name>
<keyword evidence="3" id="KW-0328">Glycosyltransferase</keyword>
<dbReference type="InterPro" id="IPR007730">
    <property type="entry name" value="SPOR-like_dom"/>
</dbReference>
<dbReference type="SUPFAM" id="SSF141523">
    <property type="entry name" value="L,D-transpeptidase catalytic domain-like"/>
    <property type="match status" value="1"/>
</dbReference>
<dbReference type="Proteomes" id="UP000240010">
    <property type="component" value="Unassembled WGS sequence"/>
</dbReference>
<accession>A0A2S6HKJ0</accession>
<evidence type="ECO:0000256" key="2">
    <source>
        <dbReference type="ARBA" id="ARBA00005992"/>
    </source>
</evidence>
<evidence type="ECO:0000313" key="13">
    <source>
        <dbReference type="Proteomes" id="UP000240010"/>
    </source>
</evidence>
<keyword evidence="7 9" id="KW-0573">Peptidoglycan synthesis</keyword>
<dbReference type="InterPro" id="IPR005490">
    <property type="entry name" value="LD_TPept_cat_dom"/>
</dbReference>
<evidence type="ECO:0000256" key="4">
    <source>
        <dbReference type="ARBA" id="ARBA00022679"/>
    </source>
</evidence>
<protein>
    <submittedName>
        <fullName evidence="12">L,D-transpeptidase ErfK/SrfK</fullName>
    </submittedName>
</protein>
<comment type="similarity">
    <text evidence="2">Belongs to the YkuD family.</text>
</comment>
<feature type="active site" description="Proton donor/acceptor" evidence="9">
    <location>
        <position position="247"/>
    </location>
</feature>
<keyword evidence="6 9" id="KW-0133">Cell shape</keyword>
<evidence type="ECO:0000259" key="11">
    <source>
        <dbReference type="PROSITE" id="PS52029"/>
    </source>
</evidence>
<dbReference type="UniPathway" id="UPA00219"/>
<evidence type="ECO:0000256" key="5">
    <source>
        <dbReference type="ARBA" id="ARBA00022801"/>
    </source>
</evidence>
<evidence type="ECO:0000256" key="3">
    <source>
        <dbReference type="ARBA" id="ARBA00022676"/>
    </source>
</evidence>
<dbReference type="Gene3D" id="2.40.440.10">
    <property type="entry name" value="L,D-transpeptidase catalytic domain-like"/>
    <property type="match status" value="1"/>
</dbReference>
<dbReference type="PROSITE" id="PS52029">
    <property type="entry name" value="LD_TPASE"/>
    <property type="match status" value="1"/>
</dbReference>
<comment type="pathway">
    <text evidence="1 9">Cell wall biogenesis; peptidoglycan biosynthesis.</text>
</comment>
<keyword evidence="8 9" id="KW-0961">Cell wall biogenesis/degradation</keyword>
<dbReference type="GO" id="GO:0008360">
    <property type="term" value="P:regulation of cell shape"/>
    <property type="evidence" value="ECO:0007669"/>
    <property type="project" value="UniProtKB-UniRule"/>
</dbReference>
<feature type="domain" description="L,D-TPase catalytic" evidence="11">
    <location>
        <begin position="151"/>
        <end position="287"/>
    </location>
</feature>
<dbReference type="GO" id="GO:0071972">
    <property type="term" value="F:peptidoglycan L,D-transpeptidase activity"/>
    <property type="evidence" value="ECO:0007669"/>
    <property type="project" value="TreeGrafter"/>
</dbReference>
<dbReference type="InterPro" id="IPR050979">
    <property type="entry name" value="LD-transpeptidase"/>
</dbReference>
<reference evidence="12 13" key="1">
    <citation type="submission" date="2018-02" db="EMBL/GenBank/DDBJ databases">
        <title>Subsurface microbial communities from deep shales in Ohio and West Virginia, USA.</title>
        <authorList>
            <person name="Wrighton K."/>
        </authorList>
    </citation>
    <scope>NUCLEOTIDE SEQUENCE [LARGE SCALE GENOMIC DNA]</scope>
    <source>
        <strain evidence="12 13">OWC-DMM</strain>
    </source>
</reference>
<gene>
    <name evidence="12" type="ORF">B0F87_101387</name>
</gene>
<evidence type="ECO:0000256" key="6">
    <source>
        <dbReference type="ARBA" id="ARBA00022960"/>
    </source>
</evidence>
<comment type="caution">
    <text evidence="12">The sequence shown here is derived from an EMBL/GenBank/DDBJ whole genome shotgun (WGS) entry which is preliminary data.</text>
</comment>
<dbReference type="PANTHER" id="PTHR30582:SF24">
    <property type="entry name" value="L,D-TRANSPEPTIDASE ERFK_SRFK-RELATED"/>
    <property type="match status" value="1"/>
</dbReference>
<dbReference type="Pfam" id="PF05036">
    <property type="entry name" value="SPOR"/>
    <property type="match status" value="1"/>
</dbReference>
<evidence type="ECO:0000256" key="7">
    <source>
        <dbReference type="ARBA" id="ARBA00022984"/>
    </source>
</evidence>
<dbReference type="EMBL" id="PTIZ01000001">
    <property type="protein sequence ID" value="PPK78005.1"/>
    <property type="molecule type" value="Genomic_DNA"/>
</dbReference>
<sequence length="470" mass="52469">MFSWLYLAFVTLLVLTAMTSQENFRIDLFKIKKSALSLGLAIGLTLLSGCQTLSSFFPEDEEKTVTIEFPEPQSETVVTHEFELPDGENMVGSLAAIDTRENDALPDIARHFGLGYNDISIANSAVSPWTPKPGSRVLLPLQFILPDSPHKGIALNLANMRLFYYPKKQPDKVYTYPVGIGRQGWNTPMGQTSIVAKDANPSWNVPESIHREHAEKGDSLPKVVRSGPDNPLGLYAMRLGFPGYLIHGTNKPYGIGMQISHGCVQLYPEDIEVLFKKATVGMPVRIIHQPYLTAWHEDMLYLEAHEPLPKWAKEKAGLRKKVVKELHELSAKKGVAVDWEKVERILQRSDGIPTPILVQSPDVAELSANALQLKHPGQFYDQPVVDELKESDWSILVASFNDETKAQQLATMLNHQGPIIPARKIQKDDAYQVIAGPFKSKTEMKAAAKRIKMDFEIDSEPVKPRLTSVN</sequence>
<organism evidence="12 13">
    <name type="scientific">Methylobacter tundripaludum</name>
    <dbReference type="NCBI Taxonomy" id="173365"/>
    <lineage>
        <taxon>Bacteria</taxon>
        <taxon>Pseudomonadati</taxon>
        <taxon>Pseudomonadota</taxon>
        <taxon>Gammaproteobacteria</taxon>
        <taxon>Methylococcales</taxon>
        <taxon>Methylococcaceae</taxon>
        <taxon>Methylobacter</taxon>
    </lineage>
</organism>
<dbReference type="AlphaFoldDB" id="A0A2S6HKJ0"/>
<dbReference type="Pfam" id="PF03734">
    <property type="entry name" value="YkuD"/>
    <property type="match status" value="1"/>
</dbReference>
<proteinExistence type="inferred from homology"/>
<dbReference type="GO" id="GO:0018104">
    <property type="term" value="P:peptidoglycan-protein cross-linking"/>
    <property type="evidence" value="ECO:0007669"/>
    <property type="project" value="TreeGrafter"/>
</dbReference>
<dbReference type="PANTHER" id="PTHR30582">
    <property type="entry name" value="L,D-TRANSPEPTIDASE"/>
    <property type="match status" value="1"/>
</dbReference>
<dbReference type="InterPro" id="IPR036680">
    <property type="entry name" value="SPOR-like_sf"/>
</dbReference>
<keyword evidence="5" id="KW-0378">Hydrolase</keyword>
<evidence type="ECO:0000256" key="8">
    <source>
        <dbReference type="ARBA" id="ARBA00023316"/>
    </source>
</evidence>
<evidence type="ECO:0000256" key="9">
    <source>
        <dbReference type="PROSITE-ProRule" id="PRU01373"/>
    </source>
</evidence>
<dbReference type="GO" id="GO:0005576">
    <property type="term" value="C:extracellular region"/>
    <property type="evidence" value="ECO:0007669"/>
    <property type="project" value="TreeGrafter"/>
</dbReference>
<dbReference type="PROSITE" id="PS51724">
    <property type="entry name" value="SPOR"/>
    <property type="match status" value="1"/>
</dbReference>
<keyword evidence="4" id="KW-0808">Transferase</keyword>
<dbReference type="GO" id="GO:0016757">
    <property type="term" value="F:glycosyltransferase activity"/>
    <property type="evidence" value="ECO:0007669"/>
    <property type="project" value="UniProtKB-KW"/>
</dbReference>
<evidence type="ECO:0000313" key="12">
    <source>
        <dbReference type="EMBL" id="PPK78005.1"/>
    </source>
</evidence>
<dbReference type="InterPro" id="IPR038063">
    <property type="entry name" value="Transpep_catalytic_dom"/>
</dbReference>
<dbReference type="SUPFAM" id="SSF110997">
    <property type="entry name" value="Sporulation related repeat"/>
    <property type="match status" value="1"/>
</dbReference>
<evidence type="ECO:0000259" key="10">
    <source>
        <dbReference type="PROSITE" id="PS51724"/>
    </source>
</evidence>
<feature type="active site" description="Nucleophile" evidence="9">
    <location>
        <position position="263"/>
    </location>
</feature>
<evidence type="ECO:0000256" key="1">
    <source>
        <dbReference type="ARBA" id="ARBA00004752"/>
    </source>
</evidence>